<dbReference type="RefSeq" id="XP_009031103.1">
    <property type="nucleotide sequence ID" value="XM_009032855.1"/>
</dbReference>
<name>T1FIG8_HELRO</name>
<gene>
    <name evidence="3" type="primary">20208617</name>
    <name evidence="2" type="ORF">HELRODRAFT_182607</name>
</gene>
<feature type="region of interest" description="Disordered" evidence="1">
    <location>
        <begin position="1"/>
        <end position="54"/>
    </location>
</feature>
<feature type="compositionally biased region" description="Polar residues" evidence="1">
    <location>
        <begin position="25"/>
        <end position="36"/>
    </location>
</feature>
<dbReference type="EnsemblMetazoa" id="HelroT182607">
    <property type="protein sequence ID" value="HelroP182607"/>
    <property type="gene ID" value="HelroG182607"/>
</dbReference>
<protein>
    <submittedName>
        <fullName evidence="2 3">Uncharacterized protein</fullName>
    </submittedName>
</protein>
<dbReference type="PANTHER" id="PTHR23353:SF23">
    <property type="entry name" value="PROTEIN HAIRLESS"/>
    <property type="match status" value="1"/>
</dbReference>
<evidence type="ECO:0000313" key="4">
    <source>
        <dbReference type="Proteomes" id="UP000015101"/>
    </source>
</evidence>
<feature type="compositionally biased region" description="Basic and acidic residues" evidence="1">
    <location>
        <begin position="367"/>
        <end position="376"/>
    </location>
</feature>
<dbReference type="PANTHER" id="PTHR23353">
    <property type="entry name" value="RAB-GAP/TBC-RELATED"/>
    <property type="match status" value="1"/>
</dbReference>
<dbReference type="HOGENOM" id="CLU_696930_0_0_1"/>
<dbReference type="STRING" id="6412.T1FIG8"/>
<reference evidence="4" key="1">
    <citation type="submission" date="2012-12" db="EMBL/GenBank/DDBJ databases">
        <authorList>
            <person name="Hellsten U."/>
            <person name="Grimwood J."/>
            <person name="Chapman J.A."/>
            <person name="Shapiro H."/>
            <person name="Aerts A."/>
            <person name="Otillar R.P."/>
            <person name="Terry A.Y."/>
            <person name="Boore J.L."/>
            <person name="Simakov O."/>
            <person name="Marletaz F."/>
            <person name="Cho S.-J."/>
            <person name="Edsinger-Gonzales E."/>
            <person name="Havlak P."/>
            <person name="Kuo D.-H."/>
            <person name="Larsson T."/>
            <person name="Lv J."/>
            <person name="Arendt D."/>
            <person name="Savage R."/>
            <person name="Osoegawa K."/>
            <person name="de Jong P."/>
            <person name="Lindberg D.R."/>
            <person name="Seaver E.C."/>
            <person name="Weisblat D.A."/>
            <person name="Putnam N.H."/>
            <person name="Grigoriev I.V."/>
            <person name="Rokhsar D.S."/>
        </authorList>
    </citation>
    <scope>NUCLEOTIDE SEQUENCE</scope>
</reference>
<feature type="compositionally biased region" description="Basic and acidic residues" evidence="1">
    <location>
        <begin position="226"/>
        <end position="235"/>
    </location>
</feature>
<sequence length="396" mass="46164">MSNFSEINKLKRNIKNSSRYDHKSSGGTLSPRSPNAENFPESLKTPAKPKTSKQVSVGFSSTHASLALSTANERSHTVSRSLSVACVTLEHPSHELLKDNNFICHKYNSYRANCLKDRRKVGIRQFTEMNTLFRKDFDLTCLSTSSDYQSGQLYGLEKFWAFFKYSRKHVLVNDRLREWLSKYQRLEDFRVESPFGLKPSFHHSSQVQLHFYWNMPPMNYMTRIRHDSERSDPSKNRSGGQHHQQHQMRSCTNVRPYNAQELEACNGNCSMGLFTSTKHVYLPRRERRMVTWQQNMYRFFLSGCNGQYLIEKSGSLFKKVMFTFFQSEIIAKLMVYGFVKSGLFAMDGSNNNNNNNNNNDDFNNINNDDRDRDNNNNKKKKKNSNNNNENILLFSF</sequence>
<dbReference type="InterPro" id="IPR006607">
    <property type="entry name" value="DM15"/>
</dbReference>
<dbReference type="EMBL" id="KB097747">
    <property type="protein sequence ID" value="ESN90780.1"/>
    <property type="molecule type" value="Genomic_DNA"/>
</dbReference>
<feature type="compositionally biased region" description="Low complexity" evidence="1">
    <location>
        <begin position="353"/>
        <end position="366"/>
    </location>
</feature>
<dbReference type="GO" id="GO:0048255">
    <property type="term" value="P:mRNA stabilization"/>
    <property type="evidence" value="ECO:0007669"/>
    <property type="project" value="InterPro"/>
</dbReference>
<dbReference type="Proteomes" id="UP000015101">
    <property type="component" value="Unassembled WGS sequence"/>
</dbReference>
<dbReference type="OrthoDB" id="340227at2759"/>
<feature type="region of interest" description="Disordered" evidence="1">
    <location>
        <begin position="226"/>
        <end position="250"/>
    </location>
</feature>
<dbReference type="AlphaFoldDB" id="T1FIG8"/>
<dbReference type="CTD" id="20208617"/>
<organism evidence="3 4">
    <name type="scientific">Helobdella robusta</name>
    <name type="common">Californian leech</name>
    <dbReference type="NCBI Taxonomy" id="6412"/>
    <lineage>
        <taxon>Eukaryota</taxon>
        <taxon>Metazoa</taxon>
        <taxon>Spiralia</taxon>
        <taxon>Lophotrochozoa</taxon>
        <taxon>Annelida</taxon>
        <taxon>Clitellata</taxon>
        <taxon>Hirudinea</taxon>
        <taxon>Rhynchobdellida</taxon>
        <taxon>Glossiphoniidae</taxon>
        <taxon>Helobdella</taxon>
    </lineage>
</organism>
<feature type="compositionally biased region" description="Polar residues" evidence="1">
    <location>
        <begin position="236"/>
        <end position="250"/>
    </location>
</feature>
<dbReference type="InParanoid" id="T1FIG8"/>
<dbReference type="InterPro" id="IPR053019">
    <property type="entry name" value="GATA_zinc_finger"/>
</dbReference>
<keyword evidence="4" id="KW-1185">Reference proteome</keyword>
<proteinExistence type="predicted"/>
<feature type="region of interest" description="Disordered" evidence="1">
    <location>
        <begin position="353"/>
        <end position="389"/>
    </location>
</feature>
<dbReference type="GO" id="GO:0000339">
    <property type="term" value="F:RNA cap binding"/>
    <property type="evidence" value="ECO:0007669"/>
    <property type="project" value="InterPro"/>
</dbReference>
<dbReference type="eggNOG" id="KOG2590">
    <property type="taxonomic scope" value="Eukaryota"/>
</dbReference>
<reference evidence="2 4" key="2">
    <citation type="journal article" date="2013" name="Nature">
        <title>Insights into bilaterian evolution from three spiralian genomes.</title>
        <authorList>
            <person name="Simakov O."/>
            <person name="Marletaz F."/>
            <person name="Cho S.J."/>
            <person name="Edsinger-Gonzales E."/>
            <person name="Havlak P."/>
            <person name="Hellsten U."/>
            <person name="Kuo D.H."/>
            <person name="Larsson T."/>
            <person name="Lv J."/>
            <person name="Arendt D."/>
            <person name="Savage R."/>
            <person name="Osoegawa K."/>
            <person name="de Jong P."/>
            <person name="Grimwood J."/>
            <person name="Chapman J.A."/>
            <person name="Shapiro H."/>
            <person name="Aerts A."/>
            <person name="Otillar R.P."/>
            <person name="Terry A.Y."/>
            <person name="Boore J.L."/>
            <person name="Grigoriev I.V."/>
            <person name="Lindberg D.R."/>
            <person name="Seaver E.C."/>
            <person name="Weisblat D.A."/>
            <person name="Putnam N.H."/>
            <person name="Rokhsar D.S."/>
        </authorList>
    </citation>
    <scope>NUCLEOTIDE SEQUENCE</scope>
</reference>
<dbReference type="GeneID" id="20208617"/>
<evidence type="ECO:0000313" key="3">
    <source>
        <dbReference type="EnsemblMetazoa" id="HelroP182607"/>
    </source>
</evidence>
<evidence type="ECO:0000256" key="1">
    <source>
        <dbReference type="SAM" id="MobiDB-lite"/>
    </source>
</evidence>
<reference evidence="3" key="3">
    <citation type="submission" date="2015-06" db="UniProtKB">
        <authorList>
            <consortium name="EnsemblMetazoa"/>
        </authorList>
    </citation>
    <scope>IDENTIFICATION</scope>
</reference>
<dbReference type="EMBL" id="AMQM01008279">
    <property type="status" value="NOT_ANNOTATED_CDS"/>
    <property type="molecule type" value="Genomic_DNA"/>
</dbReference>
<dbReference type="Pfam" id="PF21071">
    <property type="entry name" value="LARP1_HEAT"/>
    <property type="match status" value="2"/>
</dbReference>
<evidence type="ECO:0000313" key="2">
    <source>
        <dbReference type="EMBL" id="ESN90780.1"/>
    </source>
</evidence>
<accession>T1FIG8</accession>
<dbReference type="KEGG" id="hro:HELRODRAFT_182607"/>